<dbReference type="PIRSF" id="PIRSF019574">
    <property type="entry name" value="Periplasmic_polyamine_BP"/>
    <property type="match status" value="1"/>
</dbReference>
<gene>
    <name evidence="7" type="ORF">GU927_000470</name>
</gene>
<comment type="subcellular location">
    <subcellularLocation>
        <location evidence="1 5">Periplasm</location>
    </subcellularLocation>
</comment>
<organism evidence="7 8">
    <name type="scientific">Paragemmobacter amnigenus</name>
    <dbReference type="NCBI Taxonomy" id="2852097"/>
    <lineage>
        <taxon>Bacteria</taxon>
        <taxon>Pseudomonadati</taxon>
        <taxon>Pseudomonadota</taxon>
        <taxon>Alphaproteobacteria</taxon>
        <taxon>Rhodobacterales</taxon>
        <taxon>Paracoccaceae</taxon>
        <taxon>Paragemmobacter</taxon>
    </lineage>
</organism>
<evidence type="ECO:0000256" key="1">
    <source>
        <dbReference type="ARBA" id="ARBA00004418"/>
    </source>
</evidence>
<feature type="signal peptide" evidence="6">
    <location>
        <begin position="1"/>
        <end position="21"/>
    </location>
</feature>
<comment type="function">
    <text evidence="5">Required for the activity of the bacterial periplasmic transport system of putrescine.</text>
</comment>
<keyword evidence="4 5" id="KW-0574">Periplasm</keyword>
<dbReference type="PANTHER" id="PTHR30222">
    <property type="entry name" value="SPERMIDINE/PUTRESCINE-BINDING PERIPLASMIC PROTEIN"/>
    <property type="match status" value="1"/>
</dbReference>
<evidence type="ECO:0000256" key="4">
    <source>
        <dbReference type="ARBA" id="ARBA00022764"/>
    </source>
</evidence>
<dbReference type="RefSeq" id="WP_161760236.1">
    <property type="nucleotide sequence ID" value="NZ_JAAATX020000001.1"/>
</dbReference>
<dbReference type="Proteomes" id="UP000731907">
    <property type="component" value="Unassembled WGS sequence"/>
</dbReference>
<evidence type="ECO:0000256" key="2">
    <source>
        <dbReference type="ARBA" id="ARBA00022448"/>
    </source>
</evidence>
<comment type="similarity">
    <text evidence="5">Belongs to the bacterial solute-binding protein PotD/PotF family.</text>
</comment>
<evidence type="ECO:0000256" key="5">
    <source>
        <dbReference type="PIRNR" id="PIRNR019574"/>
    </source>
</evidence>
<proteinExistence type="inferred from homology"/>
<reference evidence="7 8" key="1">
    <citation type="submission" date="2021-06" db="EMBL/GenBank/DDBJ databases">
        <title>Rhodobacteraceae bacterium strain HSP-20.</title>
        <authorList>
            <person name="Chen W.-M."/>
        </authorList>
    </citation>
    <scope>NUCLEOTIDE SEQUENCE [LARGE SCALE GENOMIC DNA]</scope>
    <source>
        <strain evidence="7 8">HSP-20</strain>
    </source>
</reference>
<dbReference type="PANTHER" id="PTHR30222:SF12">
    <property type="entry name" value="NORSPERMIDINE SENSOR"/>
    <property type="match status" value="1"/>
</dbReference>
<dbReference type="Gene3D" id="3.40.190.10">
    <property type="entry name" value="Periplasmic binding protein-like II"/>
    <property type="match status" value="2"/>
</dbReference>
<sequence length="342" mass="37667">MKTRLVLTTAILSATTLPAFAEGVLNIYNFGLYTPPDLIEKFETTYGVEVTLTEYDSNETAMAKIEAGGHGFDIVVPSASVVPIYIGKGLLLKSDPNTMENFKHVAPEWVSVEWDPDRSYTVPWVWGTTGIMVNKDVYAGDINTSAIFLDPPDELKGKINVVPSMNDVIDLAIMYVGGQPCTTDKEVLKAARDKLVAAKEHWASIDYASFEKFINEDLQASVFWSGAAMRIRAENSGFTYGFPKEGFLKWQDNVAILADAQNVRNAKLFLNFIMDPENAAMISDYTGYGNGIAGSEAFMSADLLAAPEMTIPDDAAPVARFQQTCSTEVQDLYSRIWTDLTK</sequence>
<dbReference type="Pfam" id="PF13416">
    <property type="entry name" value="SBP_bac_8"/>
    <property type="match status" value="1"/>
</dbReference>
<evidence type="ECO:0000313" key="8">
    <source>
        <dbReference type="Proteomes" id="UP000731907"/>
    </source>
</evidence>
<dbReference type="EMBL" id="JAAATX020000001">
    <property type="protein sequence ID" value="MBU9696307.1"/>
    <property type="molecule type" value="Genomic_DNA"/>
</dbReference>
<evidence type="ECO:0000313" key="7">
    <source>
        <dbReference type="EMBL" id="MBU9696307.1"/>
    </source>
</evidence>
<name>A0ABS6IYC7_9RHOB</name>
<feature type="chain" id="PRO_5046937641" description="Putrescine-binding periplasmic protein" evidence="6">
    <location>
        <begin position="22"/>
        <end position="342"/>
    </location>
</feature>
<keyword evidence="8" id="KW-1185">Reference proteome</keyword>
<accession>A0ABS6IYC7</accession>
<dbReference type="InterPro" id="IPR006059">
    <property type="entry name" value="SBP"/>
</dbReference>
<dbReference type="PRINTS" id="PR00909">
    <property type="entry name" value="SPERMDNBNDNG"/>
</dbReference>
<dbReference type="SUPFAM" id="SSF53850">
    <property type="entry name" value="Periplasmic binding protein-like II"/>
    <property type="match status" value="1"/>
</dbReference>
<evidence type="ECO:0000256" key="6">
    <source>
        <dbReference type="SAM" id="SignalP"/>
    </source>
</evidence>
<keyword evidence="2 5" id="KW-0813">Transport</keyword>
<protein>
    <recommendedName>
        <fullName evidence="5">Putrescine-binding periplasmic protein</fullName>
    </recommendedName>
</protein>
<comment type="caution">
    <text evidence="7">The sequence shown here is derived from an EMBL/GenBank/DDBJ whole genome shotgun (WGS) entry which is preliminary data.</text>
</comment>
<dbReference type="InterPro" id="IPR001188">
    <property type="entry name" value="Sperm_putr-bd"/>
</dbReference>
<evidence type="ECO:0000256" key="3">
    <source>
        <dbReference type="ARBA" id="ARBA00022729"/>
    </source>
</evidence>
<keyword evidence="3 6" id="KW-0732">Signal</keyword>